<accession>A0A0F9MHG1</accession>
<gene>
    <name evidence="2" type="ORF">LCGC14_1088880</name>
</gene>
<organism evidence="2">
    <name type="scientific">marine sediment metagenome</name>
    <dbReference type="NCBI Taxonomy" id="412755"/>
    <lineage>
        <taxon>unclassified sequences</taxon>
        <taxon>metagenomes</taxon>
        <taxon>ecological metagenomes</taxon>
    </lineage>
</organism>
<evidence type="ECO:0000313" key="2">
    <source>
        <dbReference type="EMBL" id="KKN05274.1"/>
    </source>
</evidence>
<comment type="caution">
    <text evidence="2">The sequence shown here is derived from an EMBL/GenBank/DDBJ whole genome shotgun (WGS) entry which is preliminary data.</text>
</comment>
<sequence>MARKARASPPRRGILPPGSGVEMENASRSGWQNVVNAETPWRLVWRLPGNCPYLKESAGSRSVLGLRSRLAAAPSFEVAVFEQLGTDSKDFADHGFVFTPRLGRMLEPGIQRLSFKVETRGKTWVADLVLCPPIQLYTRARLGLKAWDR</sequence>
<feature type="region of interest" description="Disordered" evidence="1">
    <location>
        <begin position="1"/>
        <end position="25"/>
    </location>
</feature>
<dbReference type="EMBL" id="LAZR01004823">
    <property type="protein sequence ID" value="KKN05274.1"/>
    <property type="molecule type" value="Genomic_DNA"/>
</dbReference>
<name>A0A0F9MHG1_9ZZZZ</name>
<protein>
    <submittedName>
        <fullName evidence="2">Uncharacterized protein</fullName>
    </submittedName>
</protein>
<reference evidence="2" key="1">
    <citation type="journal article" date="2015" name="Nature">
        <title>Complex archaea that bridge the gap between prokaryotes and eukaryotes.</title>
        <authorList>
            <person name="Spang A."/>
            <person name="Saw J.H."/>
            <person name="Jorgensen S.L."/>
            <person name="Zaremba-Niedzwiedzka K."/>
            <person name="Martijn J."/>
            <person name="Lind A.E."/>
            <person name="van Eijk R."/>
            <person name="Schleper C."/>
            <person name="Guy L."/>
            <person name="Ettema T.J."/>
        </authorList>
    </citation>
    <scope>NUCLEOTIDE SEQUENCE</scope>
</reference>
<proteinExistence type="predicted"/>
<evidence type="ECO:0000256" key="1">
    <source>
        <dbReference type="SAM" id="MobiDB-lite"/>
    </source>
</evidence>
<dbReference type="AlphaFoldDB" id="A0A0F9MHG1"/>